<proteinExistence type="inferred from homology"/>
<comment type="subcellular location">
    <subcellularLocation>
        <location evidence="1">Membrane</location>
        <topology evidence="1">Multi-pass membrane protein</topology>
    </subcellularLocation>
</comment>
<name>A0A0F2M0Q8_SPOSC</name>
<evidence type="ECO:0000256" key="2">
    <source>
        <dbReference type="ARBA" id="ARBA00006727"/>
    </source>
</evidence>
<dbReference type="InterPro" id="IPR011701">
    <property type="entry name" value="MFS"/>
</dbReference>
<keyword evidence="3" id="KW-1133">Transmembrane helix</keyword>
<feature type="transmembrane region" description="Helical" evidence="3">
    <location>
        <begin position="190"/>
        <end position="214"/>
    </location>
</feature>
<dbReference type="InterPro" id="IPR050327">
    <property type="entry name" value="Proton-linked_MCT"/>
</dbReference>
<feature type="transmembrane region" description="Helical" evidence="3">
    <location>
        <begin position="120"/>
        <end position="141"/>
    </location>
</feature>
<dbReference type="GO" id="GO:0016020">
    <property type="term" value="C:membrane"/>
    <property type="evidence" value="ECO:0007669"/>
    <property type="project" value="UniProtKB-SubCell"/>
</dbReference>
<dbReference type="PANTHER" id="PTHR11360">
    <property type="entry name" value="MONOCARBOXYLATE TRANSPORTER"/>
    <property type="match status" value="1"/>
</dbReference>
<reference evidence="5 6" key="2">
    <citation type="journal article" date="2015" name="Eukaryot. Cell">
        <title>Asexual propagation of a virulent clone complex in a human and feline outbreak of sporotrichosis.</title>
        <authorList>
            <person name="Teixeira Mde M."/>
            <person name="Rodrigues A.M."/>
            <person name="Tsui C.K."/>
            <person name="de Almeida L.G."/>
            <person name="Van Diepeningen A.D."/>
            <person name="van den Ende B.G."/>
            <person name="Fernandes G.F."/>
            <person name="Kano R."/>
            <person name="Hamelin R.C."/>
            <person name="Lopes-Bezerra L.M."/>
            <person name="Vasconcelos A.T."/>
            <person name="de Hoog S."/>
            <person name="de Camargo Z.P."/>
            <person name="Felipe M.S."/>
        </authorList>
    </citation>
    <scope>NUCLEOTIDE SEQUENCE [LARGE SCALE GENOMIC DNA]</scope>
    <source>
        <strain evidence="5 6">1099-18</strain>
    </source>
</reference>
<dbReference type="EMBL" id="AXCR01000010">
    <property type="protein sequence ID" value="KJR82659.1"/>
    <property type="molecule type" value="Genomic_DNA"/>
</dbReference>
<feature type="transmembrane region" description="Helical" evidence="3">
    <location>
        <begin position="161"/>
        <end position="183"/>
    </location>
</feature>
<dbReference type="KEGG" id="ssck:SPSK_03261"/>
<evidence type="ECO:0000259" key="4">
    <source>
        <dbReference type="PROSITE" id="PS50850"/>
    </source>
</evidence>
<feature type="transmembrane region" description="Helical" evidence="3">
    <location>
        <begin position="506"/>
        <end position="527"/>
    </location>
</feature>
<keyword evidence="3" id="KW-0812">Transmembrane</keyword>
<feature type="transmembrane region" description="Helical" evidence="3">
    <location>
        <begin position="399"/>
        <end position="418"/>
    </location>
</feature>
<feature type="domain" description="Major facilitator superfamily (MFS) profile" evidence="4">
    <location>
        <begin position="119"/>
        <end position="531"/>
    </location>
</feature>
<dbReference type="GeneID" id="27665378"/>
<feature type="transmembrane region" description="Helical" evidence="3">
    <location>
        <begin position="476"/>
        <end position="500"/>
    </location>
</feature>
<dbReference type="Gene3D" id="1.20.1250.20">
    <property type="entry name" value="MFS general substrate transporter like domains"/>
    <property type="match status" value="1"/>
</dbReference>
<organism evidence="5 6">
    <name type="scientific">Sporothrix schenckii 1099-18</name>
    <dbReference type="NCBI Taxonomy" id="1397361"/>
    <lineage>
        <taxon>Eukaryota</taxon>
        <taxon>Fungi</taxon>
        <taxon>Dikarya</taxon>
        <taxon>Ascomycota</taxon>
        <taxon>Pezizomycotina</taxon>
        <taxon>Sordariomycetes</taxon>
        <taxon>Sordariomycetidae</taxon>
        <taxon>Ophiostomatales</taxon>
        <taxon>Ophiostomataceae</taxon>
        <taxon>Sporothrix</taxon>
    </lineage>
</organism>
<dbReference type="RefSeq" id="XP_016585335.1">
    <property type="nucleotide sequence ID" value="XM_016730101.1"/>
</dbReference>
<feature type="transmembrane region" description="Helical" evidence="3">
    <location>
        <begin position="259"/>
        <end position="278"/>
    </location>
</feature>
<sequence length="540" mass="56942">MIDDAEKNRSKSNVRATASRVLSNSDVGVGIGSDYVRGGHDRISASSSTVAYFSEKEIRVIGYAATVTSTHGPAANADVEPCARTLTNFVASSIEAPGSTEGGPVAQPPAETFPEGGLEAWLVVLGAWLALFSSLGILNSLATFQTYVSTHQLMEQSQSTIGWIFSLNAFMCFFAGVYIGPVFDKYGPRWLVLAGTMCLVGSLVLLSFCTVILANNVVPSPELWHFILVFGLMNGLALALLFTPSIAAIGHFFSARRGFATGIASTGGGLGGVCIPLMLQSLFDRVGWAWGIRTLALVSLILSGLSNILLRSRLAPALDASTHPDVRIFRNVPFALTTLGVFLLEFALFVPLTYISTYTLSRGFSASFASQVVTILNAGSVVGRVLPGWYADKIGPFNANIIAVILAIVSCLVIWLPTSMLDSTLVSSSGGDDRNSAAAAPVVLFALLFGFTSGSNISLIPVSIGRLCATTNYGRYYATCYTAVSVATLVGIPIAGKILIIDGGEYWGLIVFTAALYVGSLVALFAAKASNIGWSLLGKF</sequence>
<reference evidence="5 6" key="1">
    <citation type="journal article" date="2014" name="BMC Genomics">
        <title>Comparative genomics of the major fungal agents of human and animal Sporotrichosis: Sporothrix schenckii and Sporothrix brasiliensis.</title>
        <authorList>
            <person name="Teixeira M.M."/>
            <person name="de Almeida L.G."/>
            <person name="Kubitschek-Barreira P."/>
            <person name="Alves F.L."/>
            <person name="Kioshima E.S."/>
            <person name="Abadio A.K."/>
            <person name="Fernandes L."/>
            <person name="Derengowski L.S."/>
            <person name="Ferreira K.S."/>
            <person name="Souza R.C."/>
            <person name="Ruiz J.C."/>
            <person name="de Andrade N.C."/>
            <person name="Paes H.C."/>
            <person name="Nicola A.M."/>
            <person name="Albuquerque P."/>
            <person name="Gerber A.L."/>
            <person name="Martins V.P."/>
            <person name="Peconick L.D."/>
            <person name="Neto A.V."/>
            <person name="Chaucanez C.B."/>
            <person name="Silva P.A."/>
            <person name="Cunha O.L."/>
            <person name="de Oliveira F.F."/>
            <person name="dos Santos T.C."/>
            <person name="Barros A.L."/>
            <person name="Soares M.A."/>
            <person name="de Oliveira L.M."/>
            <person name="Marini M.M."/>
            <person name="Villalobos-Duno H."/>
            <person name="Cunha M.M."/>
            <person name="de Hoog S."/>
            <person name="da Silveira J.F."/>
            <person name="Henrissat B."/>
            <person name="Nino-Vega G.A."/>
            <person name="Cisalpino P.S."/>
            <person name="Mora-Montes H.M."/>
            <person name="Almeida S.R."/>
            <person name="Stajich J.E."/>
            <person name="Lopes-Bezerra L.M."/>
            <person name="Vasconcelos A.T."/>
            <person name="Felipe M.S."/>
        </authorList>
    </citation>
    <scope>NUCLEOTIDE SEQUENCE [LARGE SCALE GENOMIC DNA]</scope>
    <source>
        <strain evidence="5 6">1099-18</strain>
    </source>
</reference>
<dbReference type="InterPro" id="IPR036259">
    <property type="entry name" value="MFS_trans_sf"/>
</dbReference>
<dbReference type="PANTHER" id="PTHR11360:SF177">
    <property type="entry name" value="RIBOFLAVIN TRANSPORTER MCH5"/>
    <property type="match status" value="1"/>
</dbReference>
<gene>
    <name evidence="5" type="ORF">SPSK_03261</name>
</gene>
<dbReference type="GO" id="GO:0022857">
    <property type="term" value="F:transmembrane transporter activity"/>
    <property type="evidence" value="ECO:0007669"/>
    <property type="project" value="InterPro"/>
</dbReference>
<feature type="transmembrane region" description="Helical" evidence="3">
    <location>
        <begin position="290"/>
        <end position="310"/>
    </location>
</feature>
<dbReference type="PROSITE" id="PS50850">
    <property type="entry name" value="MFS"/>
    <property type="match status" value="1"/>
</dbReference>
<comment type="caution">
    <text evidence="5">The sequence shown here is derived from an EMBL/GenBank/DDBJ whole genome shotgun (WGS) entry which is preliminary data.</text>
</comment>
<keyword evidence="3" id="KW-0472">Membrane</keyword>
<dbReference type="CDD" id="cd17352">
    <property type="entry name" value="MFS_MCT_SLC16"/>
    <property type="match status" value="1"/>
</dbReference>
<dbReference type="Proteomes" id="UP000033710">
    <property type="component" value="Unassembled WGS sequence"/>
</dbReference>
<evidence type="ECO:0000313" key="5">
    <source>
        <dbReference type="EMBL" id="KJR82659.1"/>
    </source>
</evidence>
<evidence type="ECO:0000313" key="6">
    <source>
        <dbReference type="Proteomes" id="UP000033710"/>
    </source>
</evidence>
<dbReference type="SUPFAM" id="SSF103473">
    <property type="entry name" value="MFS general substrate transporter"/>
    <property type="match status" value="1"/>
</dbReference>
<dbReference type="InterPro" id="IPR020846">
    <property type="entry name" value="MFS_dom"/>
</dbReference>
<feature type="transmembrane region" description="Helical" evidence="3">
    <location>
        <begin position="438"/>
        <end position="464"/>
    </location>
</feature>
<evidence type="ECO:0000256" key="3">
    <source>
        <dbReference type="SAM" id="Phobius"/>
    </source>
</evidence>
<evidence type="ECO:0000256" key="1">
    <source>
        <dbReference type="ARBA" id="ARBA00004141"/>
    </source>
</evidence>
<comment type="similarity">
    <text evidence="2">Belongs to the major facilitator superfamily. Monocarboxylate porter (TC 2.A.1.13) family.</text>
</comment>
<feature type="transmembrane region" description="Helical" evidence="3">
    <location>
        <begin position="226"/>
        <end position="247"/>
    </location>
</feature>
<feature type="transmembrane region" description="Helical" evidence="3">
    <location>
        <begin position="331"/>
        <end position="356"/>
    </location>
</feature>
<dbReference type="Pfam" id="PF07690">
    <property type="entry name" value="MFS_1"/>
    <property type="match status" value="1"/>
</dbReference>
<protein>
    <recommendedName>
        <fullName evidence="4">Major facilitator superfamily (MFS) profile domain-containing protein</fullName>
    </recommendedName>
</protein>
<dbReference type="OrthoDB" id="410267at2759"/>
<dbReference type="AlphaFoldDB" id="A0A0F2M0Q8"/>
<feature type="transmembrane region" description="Helical" evidence="3">
    <location>
        <begin position="368"/>
        <end position="387"/>
    </location>
</feature>
<dbReference type="VEuPathDB" id="FungiDB:SPSK_03261"/>
<accession>A0A0F2M0Q8</accession>